<accession>A0A848CZX6</accession>
<dbReference type="InterPro" id="IPR029035">
    <property type="entry name" value="DHS-like_NAD/FAD-binding_dom"/>
</dbReference>
<keyword evidence="4" id="KW-0411">Iron-sulfur</keyword>
<dbReference type="GO" id="GO:0033539">
    <property type="term" value="P:fatty acid beta-oxidation using acyl-CoA dehydrogenase"/>
    <property type="evidence" value="ECO:0007669"/>
    <property type="project" value="TreeGrafter"/>
</dbReference>
<dbReference type="Gene3D" id="3.30.70.20">
    <property type="match status" value="1"/>
</dbReference>
<evidence type="ECO:0000313" key="8">
    <source>
        <dbReference type="Proteomes" id="UP000561326"/>
    </source>
</evidence>
<dbReference type="PANTHER" id="PTHR43153">
    <property type="entry name" value="ELECTRON TRANSFER FLAVOPROTEIN ALPHA"/>
    <property type="match status" value="1"/>
</dbReference>
<feature type="domain" description="4Fe-4S ferredoxin-type" evidence="6">
    <location>
        <begin position="29"/>
        <end position="58"/>
    </location>
</feature>
<evidence type="ECO:0000256" key="2">
    <source>
        <dbReference type="ARBA" id="ARBA00022723"/>
    </source>
</evidence>
<evidence type="ECO:0000256" key="5">
    <source>
        <dbReference type="SAM" id="MobiDB-lite"/>
    </source>
</evidence>
<comment type="similarity">
    <text evidence="1">Belongs to the ETF alpha-subunit/FixB family.</text>
</comment>
<feature type="region of interest" description="Disordered" evidence="5">
    <location>
        <begin position="56"/>
        <end position="82"/>
    </location>
</feature>
<dbReference type="InterPro" id="IPR014730">
    <property type="entry name" value="ETF_a/b_N"/>
</dbReference>
<dbReference type="InterPro" id="IPR017900">
    <property type="entry name" value="4Fe4S_Fe_S_CS"/>
</dbReference>
<reference evidence="7 8" key="1">
    <citation type="submission" date="2020-04" db="EMBL/GenBank/DDBJ databases">
        <authorList>
            <person name="Hitch T.C.A."/>
            <person name="Wylensek D."/>
            <person name="Clavel T."/>
        </authorList>
    </citation>
    <scope>NUCLEOTIDE SEQUENCE [LARGE SCALE GENOMIC DNA]</scope>
    <source>
        <strain evidence="7 8">WB01_D5_05</strain>
    </source>
</reference>
<dbReference type="GO" id="GO:0046872">
    <property type="term" value="F:metal ion binding"/>
    <property type="evidence" value="ECO:0007669"/>
    <property type="project" value="UniProtKB-KW"/>
</dbReference>
<dbReference type="InterPro" id="IPR033947">
    <property type="entry name" value="ETF_alpha_N"/>
</dbReference>
<gene>
    <name evidence="7" type="ORF">HF838_12765</name>
</gene>
<dbReference type="InterPro" id="IPR017896">
    <property type="entry name" value="4Fe4S_Fe-S-bd"/>
</dbReference>
<dbReference type="PANTHER" id="PTHR43153:SF1">
    <property type="entry name" value="ELECTRON TRANSFER FLAVOPROTEIN SUBUNIT ALPHA, MITOCHONDRIAL"/>
    <property type="match status" value="1"/>
</dbReference>
<dbReference type="PROSITE" id="PS00198">
    <property type="entry name" value="4FE4S_FER_1"/>
    <property type="match status" value="1"/>
</dbReference>
<dbReference type="Gene3D" id="3.40.50.620">
    <property type="entry name" value="HUPs"/>
    <property type="match status" value="1"/>
</dbReference>
<dbReference type="Proteomes" id="UP000561326">
    <property type="component" value="Unassembled WGS sequence"/>
</dbReference>
<keyword evidence="3" id="KW-0408">Iron</keyword>
<proteinExistence type="inferred from homology"/>
<dbReference type="GO" id="GO:0009055">
    <property type="term" value="F:electron transfer activity"/>
    <property type="evidence" value="ECO:0007669"/>
    <property type="project" value="InterPro"/>
</dbReference>
<dbReference type="GO" id="GO:0050660">
    <property type="term" value="F:flavin adenine dinucleotide binding"/>
    <property type="evidence" value="ECO:0007669"/>
    <property type="project" value="InterPro"/>
</dbReference>
<evidence type="ECO:0000256" key="4">
    <source>
        <dbReference type="ARBA" id="ARBA00023014"/>
    </source>
</evidence>
<dbReference type="Pfam" id="PF12838">
    <property type="entry name" value="Fer4_7"/>
    <property type="match status" value="1"/>
</dbReference>
<dbReference type="InterPro" id="IPR014731">
    <property type="entry name" value="ETF_asu_C"/>
</dbReference>
<dbReference type="SUPFAM" id="SSF52402">
    <property type="entry name" value="Adenine nucleotide alpha hydrolases-like"/>
    <property type="match status" value="1"/>
</dbReference>
<dbReference type="SUPFAM" id="SSF52467">
    <property type="entry name" value="DHS-like NAD/FAD-binding domain"/>
    <property type="match status" value="1"/>
</dbReference>
<dbReference type="CDD" id="cd01715">
    <property type="entry name" value="ETF_alpha"/>
    <property type="match status" value="1"/>
</dbReference>
<keyword evidence="2" id="KW-0479">Metal-binding</keyword>
<evidence type="ECO:0000259" key="6">
    <source>
        <dbReference type="PROSITE" id="PS51379"/>
    </source>
</evidence>
<dbReference type="SUPFAM" id="SSF54862">
    <property type="entry name" value="4Fe-4S ferredoxins"/>
    <property type="match status" value="1"/>
</dbReference>
<dbReference type="AlphaFoldDB" id="A0A848CZX6"/>
<evidence type="ECO:0000313" key="7">
    <source>
        <dbReference type="EMBL" id="NME99132.1"/>
    </source>
</evidence>
<evidence type="ECO:0000256" key="1">
    <source>
        <dbReference type="ARBA" id="ARBA00005817"/>
    </source>
</evidence>
<sequence>MAVTISAACISCGTCVDTCPVSALYLGPDKCEVDTAKCEECQECIPVCPTEAISLPNPTKAKSAPPPPAPAVSEPKKEEAKTPAVVSNEAIEAKIEAKPKSGVRTDEFADHEGVWVFIDQTDGRIASVSLELLGAGRRLADKLNVPLAGFMLGYQIEPLSQTCFEYGADIVYMIDDPVLKNYRSETYMKGTADLCNKYKPEIILYGATTNGKDLASAVATDLATGLTADCTMLDVDPEKRLLEASRPAFGGNIMATILCKNHRPQMATVRSKVMKTLEPQPGRQGMLIHEPLGIHEDDLQTKVLKIVRETGNKVKLDEAHIIVAGGKGLGDAKGFQICYDLAEVLGASVGASRDAVEAGWIDHHYQIGQTGVTVTPKIYFAIAISGAVQHIVGMQNSEFIIAINKDPDAPIHSVATYSIVGDAFEVVPKLIEAFKKVTQGGEAVHV</sequence>
<protein>
    <submittedName>
        <fullName evidence="7">4Fe-4S binding protein</fullName>
    </submittedName>
</protein>
<name>A0A848CZX6_ANEAE</name>
<dbReference type="Pfam" id="PF01012">
    <property type="entry name" value="ETF"/>
    <property type="match status" value="1"/>
</dbReference>
<dbReference type="GO" id="GO:0051536">
    <property type="term" value="F:iron-sulfur cluster binding"/>
    <property type="evidence" value="ECO:0007669"/>
    <property type="project" value="UniProtKB-KW"/>
</dbReference>
<dbReference type="InterPro" id="IPR001308">
    <property type="entry name" value="ETF_a/FixB"/>
</dbReference>
<evidence type="ECO:0000256" key="3">
    <source>
        <dbReference type="ARBA" id="ARBA00023004"/>
    </source>
</evidence>
<dbReference type="Pfam" id="PF00766">
    <property type="entry name" value="ETF_alpha"/>
    <property type="match status" value="1"/>
</dbReference>
<feature type="domain" description="4Fe-4S ferredoxin-type" evidence="6">
    <location>
        <begin position="1"/>
        <end position="28"/>
    </location>
</feature>
<dbReference type="SMART" id="SM00893">
    <property type="entry name" value="ETF"/>
    <property type="match status" value="1"/>
</dbReference>
<dbReference type="PROSITE" id="PS51379">
    <property type="entry name" value="4FE4S_FER_2"/>
    <property type="match status" value="2"/>
</dbReference>
<dbReference type="Gene3D" id="3.40.50.1220">
    <property type="entry name" value="TPP-binding domain"/>
    <property type="match status" value="1"/>
</dbReference>
<comment type="caution">
    <text evidence="7">The sequence shown here is derived from an EMBL/GenBank/DDBJ whole genome shotgun (WGS) entry which is preliminary data.</text>
</comment>
<dbReference type="InterPro" id="IPR014729">
    <property type="entry name" value="Rossmann-like_a/b/a_fold"/>
</dbReference>
<organism evidence="7 8">
    <name type="scientific">Aneurinibacillus aneurinilyticus</name>
    <name type="common">Bacillus aneurinolyticus</name>
    <dbReference type="NCBI Taxonomy" id="1391"/>
    <lineage>
        <taxon>Bacteria</taxon>
        <taxon>Bacillati</taxon>
        <taxon>Bacillota</taxon>
        <taxon>Bacilli</taxon>
        <taxon>Bacillales</taxon>
        <taxon>Paenibacillaceae</taxon>
        <taxon>Aneurinibacillus group</taxon>
        <taxon>Aneurinibacillus</taxon>
    </lineage>
</organism>
<dbReference type="EMBL" id="JABAGO010000023">
    <property type="protein sequence ID" value="NME99132.1"/>
    <property type="molecule type" value="Genomic_DNA"/>
</dbReference>